<name>A0A1G7NU98_9PROT</name>
<dbReference type="Gene3D" id="1.10.150.20">
    <property type="entry name" value="5' to 3' exonuclease, C-terminal subdomain"/>
    <property type="match status" value="1"/>
</dbReference>
<dbReference type="GO" id="GO:0005840">
    <property type="term" value="C:ribosome"/>
    <property type="evidence" value="ECO:0007669"/>
    <property type="project" value="UniProtKB-KW"/>
</dbReference>
<reference evidence="2 3" key="1">
    <citation type="submission" date="2016-10" db="EMBL/GenBank/DDBJ databases">
        <authorList>
            <person name="de Groot N.N."/>
        </authorList>
    </citation>
    <scope>NUCLEOTIDE SEQUENCE [LARGE SCALE GENOMIC DNA]</scope>
    <source>
        <strain evidence="2 3">DSM 25584</strain>
    </source>
</reference>
<keyword evidence="3" id="KW-1185">Reference proteome</keyword>
<accession>A0A1G7NU98</accession>
<dbReference type="OrthoDB" id="9807941at2"/>
<proteinExistence type="predicted"/>
<dbReference type="Proteomes" id="UP000199415">
    <property type="component" value="Unassembled WGS sequence"/>
</dbReference>
<dbReference type="AlphaFoldDB" id="A0A1G7NU98"/>
<dbReference type="RefSeq" id="WP_090018907.1">
    <property type="nucleotide sequence ID" value="NZ_FNCE01000002.1"/>
</dbReference>
<dbReference type="GO" id="GO:0000166">
    <property type="term" value="F:nucleotide binding"/>
    <property type="evidence" value="ECO:0007669"/>
    <property type="project" value="InterPro"/>
</dbReference>
<dbReference type="STRING" id="1082479.SAMN05216241_102280"/>
<evidence type="ECO:0000313" key="3">
    <source>
        <dbReference type="Proteomes" id="UP000199415"/>
    </source>
</evidence>
<dbReference type="SUPFAM" id="SSF47794">
    <property type="entry name" value="Rad51 N-terminal domain-like"/>
    <property type="match status" value="1"/>
</dbReference>
<protein>
    <submittedName>
        <fullName evidence="2">Large subunit ribosomal protein L21</fullName>
    </submittedName>
</protein>
<keyword evidence="2" id="KW-0689">Ribosomal protein</keyword>
<evidence type="ECO:0000256" key="1">
    <source>
        <dbReference type="SAM" id="MobiDB-lite"/>
    </source>
</evidence>
<sequence length="122" mass="13253">MMTKWFKNWLDLLFWWLPKTPDAPGEQHSARTESQAPGQAHEAEPAAPATEAGDDLTAIKGIGPATQEKLQAHGVSRFADLAAADPGQLTAQLRKDQPGISEKRVRGWIDAARARTAGEQGR</sequence>
<feature type="compositionally biased region" description="Low complexity" evidence="1">
    <location>
        <begin position="36"/>
        <end position="51"/>
    </location>
</feature>
<dbReference type="EMBL" id="FNCE01000002">
    <property type="protein sequence ID" value="SDF76770.1"/>
    <property type="molecule type" value="Genomic_DNA"/>
</dbReference>
<gene>
    <name evidence="2" type="ORF">SAMN05216241_102280</name>
</gene>
<feature type="region of interest" description="Disordered" evidence="1">
    <location>
        <begin position="89"/>
        <end position="122"/>
    </location>
</feature>
<feature type="region of interest" description="Disordered" evidence="1">
    <location>
        <begin position="21"/>
        <end position="54"/>
    </location>
</feature>
<feature type="compositionally biased region" description="Basic and acidic residues" evidence="1">
    <location>
        <begin position="93"/>
        <end position="107"/>
    </location>
</feature>
<dbReference type="InterPro" id="IPR010995">
    <property type="entry name" value="DNA_repair_Rad51/TF_NusA_a-hlx"/>
</dbReference>
<evidence type="ECO:0000313" key="2">
    <source>
        <dbReference type="EMBL" id="SDF76770.1"/>
    </source>
</evidence>
<keyword evidence="2" id="KW-0687">Ribonucleoprotein</keyword>
<organism evidence="2 3">
    <name type="scientific">Limimonas halophila</name>
    <dbReference type="NCBI Taxonomy" id="1082479"/>
    <lineage>
        <taxon>Bacteria</taxon>
        <taxon>Pseudomonadati</taxon>
        <taxon>Pseudomonadota</taxon>
        <taxon>Alphaproteobacteria</taxon>
        <taxon>Rhodospirillales</taxon>
        <taxon>Rhodovibrionaceae</taxon>
        <taxon>Limimonas</taxon>
    </lineage>
</organism>
<dbReference type="Pfam" id="PF14520">
    <property type="entry name" value="HHH_5"/>
    <property type="match status" value="1"/>
</dbReference>